<evidence type="ECO:0000256" key="1">
    <source>
        <dbReference type="SAM" id="Phobius"/>
    </source>
</evidence>
<organism evidence="2 3">
    <name type="scientific">Paenibacillus eucommiae</name>
    <dbReference type="NCBI Taxonomy" id="1355755"/>
    <lineage>
        <taxon>Bacteria</taxon>
        <taxon>Bacillati</taxon>
        <taxon>Bacillota</taxon>
        <taxon>Bacilli</taxon>
        <taxon>Bacillales</taxon>
        <taxon>Paenibacillaceae</taxon>
        <taxon>Paenibacillus</taxon>
    </lineage>
</organism>
<comment type="caution">
    <text evidence="2">The sequence shown here is derived from an EMBL/GenBank/DDBJ whole genome shotgun (WGS) entry which is preliminary data.</text>
</comment>
<protein>
    <submittedName>
        <fullName evidence="2">Small-conductance mechanosensitive channel</fullName>
    </submittedName>
</protein>
<reference evidence="2 3" key="1">
    <citation type="submission" date="2021-03" db="EMBL/GenBank/DDBJ databases">
        <title>Genomic Encyclopedia of Type Strains, Phase IV (KMG-IV): sequencing the most valuable type-strain genomes for metagenomic binning, comparative biology and taxonomic classification.</title>
        <authorList>
            <person name="Goeker M."/>
        </authorList>
    </citation>
    <scope>NUCLEOTIDE SEQUENCE [LARGE SCALE GENOMIC DNA]</scope>
    <source>
        <strain evidence="2 3">DSM 26048</strain>
    </source>
</reference>
<sequence>MNDYVGIIITLLLAFGVVFIRKSKRYAGNLTIRLIGYALILMSVFLIISVIMGYLAKASHGDGH</sequence>
<proteinExistence type="predicted"/>
<keyword evidence="1" id="KW-1133">Transmembrane helix</keyword>
<name>A0ABS4IPW3_9BACL</name>
<feature type="transmembrane region" description="Helical" evidence="1">
    <location>
        <begin position="6"/>
        <end position="22"/>
    </location>
</feature>
<keyword evidence="1" id="KW-0472">Membrane</keyword>
<feature type="transmembrane region" description="Helical" evidence="1">
    <location>
        <begin position="34"/>
        <end position="56"/>
    </location>
</feature>
<dbReference type="EMBL" id="JAGGLB010000003">
    <property type="protein sequence ID" value="MBP1989617.1"/>
    <property type="molecule type" value="Genomic_DNA"/>
</dbReference>
<keyword evidence="3" id="KW-1185">Reference proteome</keyword>
<evidence type="ECO:0000313" key="3">
    <source>
        <dbReference type="Proteomes" id="UP001519287"/>
    </source>
</evidence>
<dbReference type="Proteomes" id="UP001519287">
    <property type="component" value="Unassembled WGS sequence"/>
</dbReference>
<keyword evidence="1" id="KW-0812">Transmembrane</keyword>
<accession>A0ABS4IPW3</accession>
<evidence type="ECO:0000313" key="2">
    <source>
        <dbReference type="EMBL" id="MBP1989617.1"/>
    </source>
</evidence>
<gene>
    <name evidence="2" type="ORF">J2Z66_001215</name>
</gene>